<sequence>MTSSTASSTTSATTALKWPSGTSARPALCRPTPTSTRMPTPLVANTPLMSLYQHGLRQKIQLAVVMSNIEFDSLRSMKAMALKAGQKIEGIWQEGRPVPSASTPAPKPNAMDLSAFQKSPGN</sequence>
<dbReference type="AlphaFoldDB" id="A0A0L6V4N5"/>
<feature type="region of interest" description="Disordered" evidence="1">
    <location>
        <begin position="1"/>
        <end position="41"/>
    </location>
</feature>
<accession>A0A0L6V4N5</accession>
<feature type="compositionally biased region" description="Low complexity" evidence="1">
    <location>
        <begin position="30"/>
        <end position="41"/>
    </location>
</feature>
<reference evidence="2 3" key="1">
    <citation type="submission" date="2015-08" db="EMBL/GenBank/DDBJ databases">
        <title>Next Generation Sequencing and Analysis of the Genome of Puccinia sorghi L Schw, the Causal Agent of Maize Common Rust.</title>
        <authorList>
            <person name="Rochi L."/>
            <person name="Burguener G."/>
            <person name="Darino M."/>
            <person name="Turjanski A."/>
            <person name="Kreff E."/>
            <person name="Dieguez M.J."/>
            <person name="Sacco F."/>
        </authorList>
    </citation>
    <scope>NUCLEOTIDE SEQUENCE [LARGE SCALE GENOMIC DNA]</scope>
    <source>
        <strain evidence="2 3">RO10H11247</strain>
    </source>
</reference>
<organism evidence="2 3">
    <name type="scientific">Puccinia sorghi</name>
    <dbReference type="NCBI Taxonomy" id="27349"/>
    <lineage>
        <taxon>Eukaryota</taxon>
        <taxon>Fungi</taxon>
        <taxon>Dikarya</taxon>
        <taxon>Basidiomycota</taxon>
        <taxon>Pucciniomycotina</taxon>
        <taxon>Pucciniomycetes</taxon>
        <taxon>Pucciniales</taxon>
        <taxon>Pucciniaceae</taxon>
        <taxon>Puccinia</taxon>
    </lineage>
</organism>
<feature type="region of interest" description="Disordered" evidence="1">
    <location>
        <begin position="93"/>
        <end position="122"/>
    </location>
</feature>
<evidence type="ECO:0000313" key="3">
    <source>
        <dbReference type="Proteomes" id="UP000037035"/>
    </source>
</evidence>
<keyword evidence="3" id="KW-1185">Reference proteome</keyword>
<proteinExistence type="predicted"/>
<dbReference type="OrthoDB" id="5552562at2759"/>
<comment type="caution">
    <text evidence="2">The sequence shown here is derived from an EMBL/GenBank/DDBJ whole genome shotgun (WGS) entry which is preliminary data.</text>
</comment>
<dbReference type="VEuPathDB" id="FungiDB:VP01_266g7"/>
<dbReference type="EMBL" id="LAVV01007579">
    <property type="protein sequence ID" value="KNZ55472.1"/>
    <property type="molecule type" value="Genomic_DNA"/>
</dbReference>
<gene>
    <name evidence="2" type="ORF">VP01_266g7</name>
</gene>
<feature type="compositionally biased region" description="Low complexity" evidence="1">
    <location>
        <begin position="1"/>
        <end position="15"/>
    </location>
</feature>
<evidence type="ECO:0000313" key="2">
    <source>
        <dbReference type="EMBL" id="KNZ55472.1"/>
    </source>
</evidence>
<evidence type="ECO:0000256" key="1">
    <source>
        <dbReference type="SAM" id="MobiDB-lite"/>
    </source>
</evidence>
<name>A0A0L6V4N5_9BASI</name>
<protein>
    <submittedName>
        <fullName evidence="2">Uncharacterized protein</fullName>
    </submittedName>
</protein>
<dbReference type="Proteomes" id="UP000037035">
    <property type="component" value="Unassembled WGS sequence"/>
</dbReference>